<evidence type="ECO:0000256" key="1">
    <source>
        <dbReference type="ARBA" id="ARBA00005098"/>
    </source>
</evidence>
<dbReference type="eggNOG" id="COG0010">
    <property type="taxonomic scope" value="Bacteria"/>
</dbReference>
<dbReference type="InterPro" id="IPR006035">
    <property type="entry name" value="Ureohydrolase"/>
</dbReference>
<evidence type="ECO:0000313" key="10">
    <source>
        <dbReference type="EMBL" id="KGO89363.1"/>
    </source>
</evidence>
<evidence type="ECO:0000256" key="3">
    <source>
        <dbReference type="ARBA" id="ARBA00018123"/>
    </source>
</evidence>
<dbReference type="GO" id="GO:0030145">
    <property type="term" value="F:manganese ion binding"/>
    <property type="evidence" value="ECO:0007669"/>
    <property type="project" value="TreeGrafter"/>
</dbReference>
<reference evidence="10 11" key="1">
    <citation type="submission" date="2013-09" db="EMBL/GenBank/DDBJ databases">
        <authorList>
            <person name="Zeng Z."/>
            <person name="Chen C."/>
        </authorList>
    </citation>
    <scope>NUCLEOTIDE SEQUENCE [LARGE SCALE GENOMIC DNA]</scope>
    <source>
        <strain evidence="10 11">GH29-5</strain>
    </source>
</reference>
<accession>A0A0A2MD17</accession>
<evidence type="ECO:0000313" key="11">
    <source>
        <dbReference type="Proteomes" id="UP000030121"/>
    </source>
</evidence>
<keyword evidence="4" id="KW-0056">Arginine metabolism</keyword>
<feature type="binding site" evidence="8">
    <location>
        <position position="244"/>
    </location>
    <ligand>
        <name>Mn(2+)</name>
        <dbReference type="ChEBI" id="CHEBI:29035"/>
        <label>1</label>
    </ligand>
</feature>
<protein>
    <recommendedName>
        <fullName evidence="3">Arginase</fullName>
        <ecNumber evidence="2">3.5.3.1</ecNumber>
    </recommendedName>
</protein>
<evidence type="ECO:0000256" key="4">
    <source>
        <dbReference type="ARBA" id="ARBA00022503"/>
    </source>
</evidence>
<dbReference type="RefSeq" id="WP_026981359.1">
    <property type="nucleotide sequence ID" value="NZ_JRLW01000009.1"/>
</dbReference>
<feature type="binding site" evidence="8">
    <location>
        <position position="242"/>
    </location>
    <ligand>
        <name>Mn(2+)</name>
        <dbReference type="ChEBI" id="CHEBI:29035"/>
        <label>1</label>
    </ligand>
</feature>
<comment type="caution">
    <text evidence="10">The sequence shown here is derived from an EMBL/GenBank/DDBJ whole genome shotgun (WGS) entry which is preliminary data.</text>
</comment>
<feature type="binding site" evidence="8">
    <location>
        <position position="98"/>
    </location>
    <ligand>
        <name>Mn(2+)</name>
        <dbReference type="ChEBI" id="CHEBI:29035"/>
        <label>1</label>
    </ligand>
</feature>
<dbReference type="GO" id="GO:0004053">
    <property type="term" value="F:arginase activity"/>
    <property type="evidence" value="ECO:0007669"/>
    <property type="project" value="UniProtKB-EC"/>
</dbReference>
<feature type="binding site" evidence="8">
    <location>
        <position position="125"/>
    </location>
    <ligand>
        <name>Mn(2+)</name>
        <dbReference type="ChEBI" id="CHEBI:29035"/>
        <label>1</label>
    </ligand>
</feature>
<dbReference type="Pfam" id="PF00491">
    <property type="entry name" value="Arginase"/>
    <property type="match status" value="1"/>
</dbReference>
<evidence type="ECO:0000256" key="9">
    <source>
        <dbReference type="PROSITE-ProRule" id="PRU00742"/>
    </source>
</evidence>
<dbReference type="OrthoDB" id="9788689at2"/>
<dbReference type="InterPro" id="IPR023696">
    <property type="entry name" value="Ureohydrolase_dom_sf"/>
</dbReference>
<dbReference type="EC" id="3.5.3.1" evidence="2"/>
<keyword evidence="5 8" id="KW-0479">Metal-binding</keyword>
<evidence type="ECO:0000256" key="8">
    <source>
        <dbReference type="PIRSR" id="PIRSR036979-1"/>
    </source>
</evidence>
<feature type="binding site" evidence="8">
    <location>
        <position position="123"/>
    </location>
    <ligand>
        <name>Mn(2+)</name>
        <dbReference type="ChEBI" id="CHEBI:29035"/>
        <label>1</label>
    </ligand>
</feature>
<evidence type="ECO:0000256" key="6">
    <source>
        <dbReference type="ARBA" id="ARBA00022801"/>
    </source>
</evidence>
<feature type="binding site" evidence="8">
    <location>
        <position position="127"/>
    </location>
    <ligand>
        <name>Mn(2+)</name>
        <dbReference type="ChEBI" id="CHEBI:29035"/>
        <label>1</label>
    </ligand>
</feature>
<keyword evidence="7 8" id="KW-0464">Manganese</keyword>
<dbReference type="PIRSF" id="PIRSF036979">
    <property type="entry name" value="Arginase"/>
    <property type="match status" value="1"/>
</dbReference>
<dbReference type="Gene3D" id="3.40.800.10">
    <property type="entry name" value="Ureohydrolase domain"/>
    <property type="match status" value="1"/>
</dbReference>
<comment type="pathway">
    <text evidence="1">Nitrogen metabolism; urea cycle; L-ornithine and urea from L-arginine: step 1/1.</text>
</comment>
<keyword evidence="6" id="KW-0378">Hydrolase</keyword>
<dbReference type="CDD" id="cd09989">
    <property type="entry name" value="Arginase"/>
    <property type="match status" value="1"/>
</dbReference>
<evidence type="ECO:0000256" key="2">
    <source>
        <dbReference type="ARBA" id="ARBA00012168"/>
    </source>
</evidence>
<dbReference type="PANTHER" id="PTHR43782">
    <property type="entry name" value="ARGINASE"/>
    <property type="match status" value="1"/>
</dbReference>
<name>A0A0A2MD17_9FLAO</name>
<dbReference type="GO" id="GO:0005829">
    <property type="term" value="C:cytosol"/>
    <property type="evidence" value="ECO:0007669"/>
    <property type="project" value="TreeGrafter"/>
</dbReference>
<dbReference type="Proteomes" id="UP000030121">
    <property type="component" value="Unassembled WGS sequence"/>
</dbReference>
<evidence type="ECO:0000256" key="7">
    <source>
        <dbReference type="ARBA" id="ARBA00023211"/>
    </source>
</evidence>
<dbReference type="AlphaFoldDB" id="A0A0A2MD17"/>
<organism evidence="10 11">
    <name type="scientific">Flavobacterium suncheonense GH29-5 = DSM 17707</name>
    <dbReference type="NCBI Taxonomy" id="1121899"/>
    <lineage>
        <taxon>Bacteria</taxon>
        <taxon>Pseudomonadati</taxon>
        <taxon>Bacteroidota</taxon>
        <taxon>Flavobacteriia</taxon>
        <taxon>Flavobacteriales</taxon>
        <taxon>Flavobacteriaceae</taxon>
        <taxon>Flavobacterium</taxon>
    </lineage>
</organism>
<comment type="cofactor">
    <cofactor evidence="8">
        <name>Mn(2+)</name>
        <dbReference type="ChEBI" id="CHEBI:29035"/>
    </cofactor>
    <text evidence="8">Binds 2 manganese ions per subunit.</text>
</comment>
<sequence length="317" mass="34668">MNKSIVFLINKSEITAGTRGSSLGPDAIMTAARKKGSFIFGENAVEKLRSVNDLLDKPTPYRFAKRIDGLNKVYDILNDKVSAILNTNSFPIILAADHGSAGGTIAGIKSAFPDKRLGVVWIDAHADIHTPFTTPSGNMHGMPLATALNIDNTECKVNEVDEETLAFWNKLKQTGSPEAKVRPEDLVYIAVRDTEEQEDAVMNRLGIKNYEVADVRNRGVAAVMAEIDQQLKACDLIYVSFDVDSMDPELTSHGTGTPVENGLTPEEAKAILLHLAKNEKTVCMEIVEVNPCLDEKVNVMAEVTLDIIEEITQQLKS</sequence>
<dbReference type="PRINTS" id="PR00116">
    <property type="entry name" value="ARGINASE"/>
</dbReference>
<evidence type="ECO:0000256" key="5">
    <source>
        <dbReference type="ARBA" id="ARBA00022723"/>
    </source>
</evidence>
<dbReference type="SUPFAM" id="SSF52768">
    <property type="entry name" value="Arginase/deacetylase"/>
    <property type="match status" value="1"/>
</dbReference>
<gene>
    <name evidence="10" type="ORF">Q764_08260</name>
</gene>
<dbReference type="STRING" id="1121899.GCA_000430025_00344"/>
<dbReference type="GO" id="GO:0006525">
    <property type="term" value="P:arginine metabolic process"/>
    <property type="evidence" value="ECO:0007669"/>
    <property type="project" value="UniProtKB-KW"/>
</dbReference>
<dbReference type="EMBL" id="JRLW01000009">
    <property type="protein sequence ID" value="KGO89363.1"/>
    <property type="molecule type" value="Genomic_DNA"/>
</dbReference>
<proteinExistence type="inferred from homology"/>
<dbReference type="InterPro" id="IPR014033">
    <property type="entry name" value="Arginase"/>
</dbReference>
<dbReference type="PROSITE" id="PS51409">
    <property type="entry name" value="ARGINASE_2"/>
    <property type="match status" value="1"/>
</dbReference>
<comment type="similarity">
    <text evidence="9">Belongs to the arginase family.</text>
</comment>
<dbReference type="PANTHER" id="PTHR43782:SF3">
    <property type="entry name" value="ARGINASE"/>
    <property type="match status" value="1"/>
</dbReference>
<keyword evidence="11" id="KW-1185">Reference proteome</keyword>